<keyword evidence="2" id="KW-0762">Sugar transport</keyword>
<dbReference type="Pfam" id="PF13416">
    <property type="entry name" value="SBP_bac_8"/>
    <property type="match status" value="1"/>
</dbReference>
<gene>
    <name evidence="2" type="ORF">J2S41_004700</name>
</gene>
<accession>A0AAE3YSR0</accession>
<sequence length="403" mass="44367">MVQPYSRRSFLVGVLTCGSITASATYLLSAPGPPITLRIGSGSDDSGGRETLIRQWNVAHPEAQAAIVPYGSSTSDQRVELQNAARDHTVDIVNLDVIDVPAFAEEGLIEPIDVPHNRAYLSKPLQTCQWQGRDYAVPFNSDVGVLFRRGPGGTTEPRLAEFLTERNPGTLLMQLSPANSASYEAFVVNVLELVATLDSGLLREEDGLLSQLPPDEALIRWRTVLNTIRNSLTAERLIAADTEDSATDRFNEGEADYLRNWPTAWPALEAYRRDKAPADQLDVLALPQGMLGGQNLALVAGGPHRDQAWRLIEFLTGPESQKVLAMHGFVPTHRRAYDDNVGVVRAVPHLGLLRDLVEGARLRPIHPGYRAFADVMVRHALPALRDGRPVEREFIDAMHRELS</sequence>
<feature type="chain" id="PRO_5042122453" evidence="1">
    <location>
        <begin position="25"/>
        <end position="403"/>
    </location>
</feature>
<dbReference type="Proteomes" id="UP001183643">
    <property type="component" value="Unassembled WGS sequence"/>
</dbReference>
<keyword evidence="2" id="KW-0813">Transport</keyword>
<dbReference type="AlphaFoldDB" id="A0AAE3YSR0"/>
<evidence type="ECO:0000256" key="1">
    <source>
        <dbReference type="SAM" id="SignalP"/>
    </source>
</evidence>
<organism evidence="2 3">
    <name type="scientific">Catenuloplanes atrovinosus</name>
    <dbReference type="NCBI Taxonomy" id="137266"/>
    <lineage>
        <taxon>Bacteria</taxon>
        <taxon>Bacillati</taxon>
        <taxon>Actinomycetota</taxon>
        <taxon>Actinomycetes</taxon>
        <taxon>Micromonosporales</taxon>
        <taxon>Micromonosporaceae</taxon>
        <taxon>Catenuloplanes</taxon>
    </lineage>
</organism>
<evidence type="ECO:0000313" key="2">
    <source>
        <dbReference type="EMBL" id="MDR7277922.1"/>
    </source>
</evidence>
<keyword evidence="1" id="KW-0732">Signal</keyword>
<dbReference type="EMBL" id="JAVDYB010000001">
    <property type="protein sequence ID" value="MDR7277922.1"/>
    <property type="molecule type" value="Genomic_DNA"/>
</dbReference>
<dbReference type="InterPro" id="IPR006059">
    <property type="entry name" value="SBP"/>
</dbReference>
<reference evidence="2" key="1">
    <citation type="submission" date="2023-07" db="EMBL/GenBank/DDBJ databases">
        <title>Sequencing the genomes of 1000 actinobacteria strains.</title>
        <authorList>
            <person name="Klenk H.-P."/>
        </authorList>
    </citation>
    <scope>NUCLEOTIDE SEQUENCE</scope>
    <source>
        <strain evidence="2">DSM 44707</strain>
    </source>
</reference>
<comment type="caution">
    <text evidence="2">The sequence shown here is derived from an EMBL/GenBank/DDBJ whole genome shotgun (WGS) entry which is preliminary data.</text>
</comment>
<proteinExistence type="predicted"/>
<name>A0AAE3YSR0_9ACTN</name>
<keyword evidence="3" id="KW-1185">Reference proteome</keyword>
<dbReference type="RefSeq" id="WP_310370516.1">
    <property type="nucleotide sequence ID" value="NZ_JAVDYB010000001.1"/>
</dbReference>
<dbReference type="Gene3D" id="3.40.190.10">
    <property type="entry name" value="Periplasmic binding protein-like II"/>
    <property type="match status" value="3"/>
</dbReference>
<feature type="signal peptide" evidence="1">
    <location>
        <begin position="1"/>
        <end position="24"/>
    </location>
</feature>
<protein>
    <submittedName>
        <fullName evidence="2">Multiple sugar transport system substrate-binding protein</fullName>
    </submittedName>
</protein>
<evidence type="ECO:0000313" key="3">
    <source>
        <dbReference type="Proteomes" id="UP001183643"/>
    </source>
</evidence>
<dbReference type="SUPFAM" id="SSF53850">
    <property type="entry name" value="Periplasmic binding protein-like II"/>
    <property type="match status" value="1"/>
</dbReference>